<dbReference type="AlphaFoldDB" id="A0A368N1K7"/>
<accession>A0A368N1K7</accession>
<dbReference type="RefSeq" id="WP_114303254.1">
    <property type="nucleotide sequence ID" value="NZ_QPIE01000003.1"/>
</dbReference>
<dbReference type="EMBL" id="QPIE01000003">
    <property type="protein sequence ID" value="RCU43401.1"/>
    <property type="molecule type" value="Genomic_DNA"/>
</dbReference>
<keyword evidence="2" id="KW-1185">Reference proteome</keyword>
<proteinExistence type="predicted"/>
<sequence>MAKKLSIFLLIFALGLFITPKQMLFAQAESICCIADSDSKDCCQSSQETQEKPCHDSGSKEHSCEGCLTCTACHLHIAFFSVPISGFSTDILRVLPVEKKAFAYITPEILDVNSKIWHPPKIV</sequence>
<reference evidence="1 2" key="1">
    <citation type="submission" date="2018-07" db="EMBL/GenBank/DDBJ databases">
        <title>Chryseobacterium lacus sp. nov., isolated from lake water.</title>
        <authorList>
            <person name="Li C.-M."/>
        </authorList>
    </citation>
    <scope>NUCLEOTIDE SEQUENCE [LARGE SCALE GENOMIC DNA]</scope>
    <source>
        <strain evidence="1 2">YLOS41</strain>
    </source>
</reference>
<evidence type="ECO:0000313" key="2">
    <source>
        <dbReference type="Proteomes" id="UP000252172"/>
    </source>
</evidence>
<comment type="caution">
    <text evidence="1">The sequence shown here is derived from an EMBL/GenBank/DDBJ whole genome shotgun (WGS) entry which is preliminary data.</text>
</comment>
<evidence type="ECO:0000313" key="1">
    <source>
        <dbReference type="EMBL" id="RCU43401.1"/>
    </source>
</evidence>
<name>A0A368N1K7_9FLAO</name>
<protein>
    <submittedName>
        <fullName evidence="1">Uncharacterized protein</fullName>
    </submittedName>
</protein>
<dbReference type="Proteomes" id="UP000252172">
    <property type="component" value="Unassembled WGS sequence"/>
</dbReference>
<gene>
    <name evidence="1" type="ORF">DQ356_04345</name>
</gene>
<organism evidence="1 2">
    <name type="scientific">Chryseobacterium lacus</name>
    <dbReference type="NCBI Taxonomy" id="2058346"/>
    <lineage>
        <taxon>Bacteria</taxon>
        <taxon>Pseudomonadati</taxon>
        <taxon>Bacteroidota</taxon>
        <taxon>Flavobacteriia</taxon>
        <taxon>Flavobacteriales</taxon>
        <taxon>Weeksellaceae</taxon>
        <taxon>Chryseobacterium group</taxon>
        <taxon>Chryseobacterium</taxon>
    </lineage>
</organism>